<dbReference type="AlphaFoldDB" id="A0A2Z6QKR5"/>
<dbReference type="Gene3D" id="1.20.920.10">
    <property type="entry name" value="Bromodomain-like"/>
    <property type="match status" value="1"/>
</dbReference>
<evidence type="ECO:0000256" key="1">
    <source>
        <dbReference type="ARBA" id="ARBA00023117"/>
    </source>
</evidence>
<keyword evidence="1 2" id="KW-0103">Bromodomain</keyword>
<dbReference type="SMART" id="SM00297">
    <property type="entry name" value="BROMO"/>
    <property type="match status" value="1"/>
</dbReference>
<dbReference type="PRINTS" id="PR00503">
    <property type="entry name" value="BROMODOMAIN"/>
</dbReference>
<gene>
    <name evidence="4" type="ORF">RclHR1_17640003</name>
</gene>
<organism evidence="4 5">
    <name type="scientific">Rhizophagus clarus</name>
    <dbReference type="NCBI Taxonomy" id="94130"/>
    <lineage>
        <taxon>Eukaryota</taxon>
        <taxon>Fungi</taxon>
        <taxon>Fungi incertae sedis</taxon>
        <taxon>Mucoromycota</taxon>
        <taxon>Glomeromycotina</taxon>
        <taxon>Glomeromycetes</taxon>
        <taxon>Glomerales</taxon>
        <taxon>Glomeraceae</taxon>
        <taxon>Rhizophagus</taxon>
    </lineage>
</organism>
<dbReference type="InterPro" id="IPR036427">
    <property type="entry name" value="Bromodomain-like_sf"/>
</dbReference>
<dbReference type="Proteomes" id="UP000247702">
    <property type="component" value="Unassembled WGS sequence"/>
</dbReference>
<protein>
    <recommendedName>
        <fullName evidence="3">Bromo domain-containing protein</fullName>
    </recommendedName>
</protein>
<dbReference type="PANTHER" id="PTHR45926">
    <property type="entry name" value="OSJNBA0053K19.4 PROTEIN"/>
    <property type="match status" value="1"/>
</dbReference>
<reference evidence="4 5" key="1">
    <citation type="submission" date="2017-11" db="EMBL/GenBank/DDBJ databases">
        <title>The genome of Rhizophagus clarus HR1 reveals common genetic basis of auxotrophy among arbuscular mycorrhizal fungi.</title>
        <authorList>
            <person name="Kobayashi Y."/>
        </authorList>
    </citation>
    <scope>NUCLEOTIDE SEQUENCE [LARGE SCALE GENOMIC DNA]</scope>
    <source>
        <strain evidence="4 5">HR1</strain>
    </source>
</reference>
<dbReference type="STRING" id="94130.A0A2Z6QKR5"/>
<feature type="domain" description="Bromo" evidence="3">
    <location>
        <begin position="186"/>
        <end position="234"/>
    </location>
</feature>
<comment type="caution">
    <text evidence="4">The sequence shown here is derived from an EMBL/GenBank/DDBJ whole genome shotgun (WGS) entry which is preliminary data.</text>
</comment>
<proteinExistence type="predicted"/>
<evidence type="ECO:0000313" key="4">
    <source>
        <dbReference type="EMBL" id="GBB90630.1"/>
    </source>
</evidence>
<evidence type="ECO:0000256" key="2">
    <source>
        <dbReference type="PROSITE-ProRule" id="PRU00035"/>
    </source>
</evidence>
<dbReference type="PROSITE" id="PS50014">
    <property type="entry name" value="BROMODOMAIN_2"/>
    <property type="match status" value="1"/>
</dbReference>
<dbReference type="EMBL" id="BEXD01000851">
    <property type="protein sequence ID" value="GBB90630.1"/>
    <property type="molecule type" value="Genomic_DNA"/>
</dbReference>
<evidence type="ECO:0000313" key="5">
    <source>
        <dbReference type="Proteomes" id="UP000247702"/>
    </source>
</evidence>
<dbReference type="Pfam" id="PF00439">
    <property type="entry name" value="Bromodomain"/>
    <property type="match status" value="1"/>
</dbReference>
<sequence>MSATTKNYIGYEDTIFASLISLTNNSSITLSKWQSLDAAWFNRFLDNAKELLEPSTFETVKKKVVTEHIERKKNLQTFWQGIIKEYRKDNQGIIKEKKNKEYEKVTSSIETYKDQPTITTNEILDQNLLTFAPFPKETGKASVEKLSKTLQSNKLINFCYDIFHKLENSSYAQLFYKYNEQNIVDKVIKHPMDLFTINSKLENEQYTNLEEFEYDICLIFCNCYTYNDVKSEIYCSGEALESIFNKKWNKKLIFQTRSKGELKRVRDNDTGNDDRLADNDNRLQKKQILEENKNNVTYEQVINDTLPVISAHENLVIGDIMPFIGILKTFLSTRSRMFLSLADESMLQAIVESLLPLKYRIPELSLVMDGKKPKGSGHFGYLDIFILKGIGDNYICLELKYISLTGLIKNQNIKFGANELENLDKILEKENEEFLLKRPYTYWSKEHKKTNQTTIGDVLNNRIDQLRSYVNIVSKGRPVDYFSSGVFDERIKITKSEYNILKGYVILVIGFRQILWRPVEEFAFYLAT</sequence>
<keyword evidence="5" id="KW-1185">Reference proteome</keyword>
<evidence type="ECO:0000259" key="3">
    <source>
        <dbReference type="PROSITE" id="PS50014"/>
    </source>
</evidence>
<dbReference type="GO" id="GO:0006325">
    <property type="term" value="P:chromatin organization"/>
    <property type="evidence" value="ECO:0007669"/>
    <property type="project" value="UniProtKB-ARBA"/>
</dbReference>
<accession>A0A2Z6QKR5</accession>
<dbReference type="InterPro" id="IPR001487">
    <property type="entry name" value="Bromodomain"/>
</dbReference>
<name>A0A2Z6QKR5_9GLOM</name>
<dbReference type="SUPFAM" id="SSF47370">
    <property type="entry name" value="Bromodomain"/>
    <property type="match status" value="1"/>
</dbReference>